<dbReference type="Pfam" id="PF19472">
    <property type="entry name" value="DUF6009"/>
    <property type="match status" value="1"/>
</dbReference>
<evidence type="ECO:0000256" key="1">
    <source>
        <dbReference type="SAM" id="MobiDB-lite"/>
    </source>
</evidence>
<name>A0A401YYD5_9ACTN</name>
<dbReference type="AlphaFoldDB" id="A0A401YYD5"/>
<dbReference type="Proteomes" id="UP000286931">
    <property type="component" value="Unassembled WGS sequence"/>
</dbReference>
<evidence type="ECO:0000313" key="2">
    <source>
        <dbReference type="EMBL" id="GCD99644.1"/>
    </source>
</evidence>
<evidence type="ECO:0008006" key="4">
    <source>
        <dbReference type="Google" id="ProtNLM"/>
    </source>
</evidence>
<dbReference type="EMBL" id="BIFH01000034">
    <property type="protein sequence ID" value="GCD99644.1"/>
    <property type="molecule type" value="Genomic_DNA"/>
</dbReference>
<sequence length="134" mass="14596">MSALITPDQIAHETGIVWLEDPTDLDYVRQVLDRLPRRAGVPAFHRDGRMVGYATLGRQAKASRASGTYRRRVFWLAPHDRDQAPAGAYVSGAPSEAVDPRTLKPTVPGHKTERSEGGPPSEAMRALGITLPKG</sequence>
<evidence type="ECO:0000313" key="3">
    <source>
        <dbReference type="Proteomes" id="UP000286931"/>
    </source>
</evidence>
<comment type="caution">
    <text evidence="2">The sequence shown here is derived from an EMBL/GenBank/DDBJ whole genome shotgun (WGS) entry which is preliminary data.</text>
</comment>
<dbReference type="OrthoDB" id="495725at2"/>
<accession>A0A401YYD5</accession>
<reference evidence="2 3" key="1">
    <citation type="submission" date="2018-12" db="EMBL/GenBank/DDBJ databases">
        <title>Draft genome sequence of Embleya hyalina NBRC 13850T.</title>
        <authorList>
            <person name="Komaki H."/>
            <person name="Hosoyama A."/>
            <person name="Kimura A."/>
            <person name="Ichikawa N."/>
            <person name="Tamura T."/>
        </authorList>
    </citation>
    <scope>NUCLEOTIDE SEQUENCE [LARGE SCALE GENOMIC DNA]</scope>
    <source>
        <strain evidence="2 3">NBRC 13850</strain>
    </source>
</reference>
<dbReference type="InterPro" id="IPR046051">
    <property type="entry name" value="DUF6009"/>
</dbReference>
<organism evidence="2 3">
    <name type="scientific">Embleya hyalina</name>
    <dbReference type="NCBI Taxonomy" id="516124"/>
    <lineage>
        <taxon>Bacteria</taxon>
        <taxon>Bacillati</taxon>
        <taxon>Actinomycetota</taxon>
        <taxon>Actinomycetes</taxon>
        <taxon>Kitasatosporales</taxon>
        <taxon>Streptomycetaceae</taxon>
        <taxon>Embleya</taxon>
    </lineage>
</organism>
<dbReference type="RefSeq" id="WP_126641439.1">
    <property type="nucleotide sequence ID" value="NZ_BIFH01000034.1"/>
</dbReference>
<protein>
    <recommendedName>
        <fullName evidence="4">Transcription factor</fullName>
    </recommendedName>
</protein>
<feature type="region of interest" description="Disordered" evidence="1">
    <location>
        <begin position="85"/>
        <end position="134"/>
    </location>
</feature>
<keyword evidence="3" id="KW-1185">Reference proteome</keyword>
<gene>
    <name evidence="2" type="ORF">EHYA_07366</name>
</gene>
<proteinExistence type="predicted"/>